<keyword evidence="2" id="KW-1185">Reference proteome</keyword>
<evidence type="ECO:0000313" key="2">
    <source>
        <dbReference type="Proteomes" id="UP000215914"/>
    </source>
</evidence>
<reference evidence="1" key="1">
    <citation type="journal article" date="2017" name="Nature">
        <title>The sunflower genome provides insights into oil metabolism, flowering and Asterid evolution.</title>
        <authorList>
            <person name="Badouin H."/>
            <person name="Gouzy J."/>
            <person name="Grassa C.J."/>
            <person name="Murat F."/>
            <person name="Staton S.E."/>
            <person name="Cottret L."/>
            <person name="Lelandais-Briere C."/>
            <person name="Owens G.L."/>
            <person name="Carrere S."/>
            <person name="Mayjonade B."/>
            <person name="Legrand L."/>
            <person name="Gill N."/>
            <person name="Kane N.C."/>
            <person name="Bowers J.E."/>
            <person name="Hubner S."/>
            <person name="Bellec A."/>
            <person name="Berard A."/>
            <person name="Berges H."/>
            <person name="Blanchet N."/>
            <person name="Boniface M.C."/>
            <person name="Brunel D."/>
            <person name="Catrice O."/>
            <person name="Chaidir N."/>
            <person name="Claudel C."/>
            <person name="Donnadieu C."/>
            <person name="Faraut T."/>
            <person name="Fievet G."/>
            <person name="Helmstetter N."/>
            <person name="King M."/>
            <person name="Knapp S.J."/>
            <person name="Lai Z."/>
            <person name="Le Paslier M.C."/>
            <person name="Lippi Y."/>
            <person name="Lorenzon L."/>
            <person name="Mandel J.R."/>
            <person name="Marage G."/>
            <person name="Marchand G."/>
            <person name="Marquand E."/>
            <person name="Bret-Mestries E."/>
            <person name="Morien E."/>
            <person name="Nambeesan S."/>
            <person name="Nguyen T."/>
            <person name="Pegot-Espagnet P."/>
            <person name="Pouilly N."/>
            <person name="Raftis F."/>
            <person name="Sallet E."/>
            <person name="Schiex T."/>
            <person name="Thomas J."/>
            <person name="Vandecasteele C."/>
            <person name="Vares D."/>
            <person name="Vear F."/>
            <person name="Vautrin S."/>
            <person name="Crespi M."/>
            <person name="Mangin B."/>
            <person name="Burke J.M."/>
            <person name="Salse J."/>
            <person name="Munos S."/>
            <person name="Vincourt P."/>
            <person name="Rieseberg L.H."/>
            <person name="Langlade N.B."/>
        </authorList>
    </citation>
    <scope>NUCLEOTIDE SEQUENCE</scope>
    <source>
        <tissue evidence="1">Leaves</tissue>
    </source>
</reference>
<reference evidence="1" key="2">
    <citation type="submission" date="2020-06" db="EMBL/GenBank/DDBJ databases">
        <title>Helianthus annuus Genome sequencing and assembly Release 2.</title>
        <authorList>
            <person name="Gouzy J."/>
            <person name="Langlade N."/>
            <person name="Munos S."/>
        </authorList>
    </citation>
    <scope>NUCLEOTIDE SEQUENCE</scope>
    <source>
        <tissue evidence="1">Leaves</tissue>
    </source>
</reference>
<protein>
    <submittedName>
        <fullName evidence="1">Uncharacterized protein</fullName>
    </submittedName>
</protein>
<gene>
    <name evidence="1" type="ORF">HanXRQr2_Chr14g0649001</name>
</gene>
<organism evidence="1 2">
    <name type="scientific">Helianthus annuus</name>
    <name type="common">Common sunflower</name>
    <dbReference type="NCBI Taxonomy" id="4232"/>
    <lineage>
        <taxon>Eukaryota</taxon>
        <taxon>Viridiplantae</taxon>
        <taxon>Streptophyta</taxon>
        <taxon>Embryophyta</taxon>
        <taxon>Tracheophyta</taxon>
        <taxon>Spermatophyta</taxon>
        <taxon>Magnoliopsida</taxon>
        <taxon>eudicotyledons</taxon>
        <taxon>Gunneridae</taxon>
        <taxon>Pentapetalae</taxon>
        <taxon>asterids</taxon>
        <taxon>campanulids</taxon>
        <taxon>Asterales</taxon>
        <taxon>Asteraceae</taxon>
        <taxon>Asteroideae</taxon>
        <taxon>Heliantheae alliance</taxon>
        <taxon>Heliantheae</taxon>
        <taxon>Helianthus</taxon>
    </lineage>
</organism>
<dbReference type="Gramene" id="mRNA:HanXRQr2_Chr14g0649001">
    <property type="protein sequence ID" value="mRNA:HanXRQr2_Chr14g0649001"/>
    <property type="gene ID" value="HanXRQr2_Chr14g0649001"/>
</dbReference>
<dbReference type="EMBL" id="MNCJ02000329">
    <property type="protein sequence ID" value="KAF5769497.1"/>
    <property type="molecule type" value="Genomic_DNA"/>
</dbReference>
<dbReference type="AlphaFoldDB" id="A0A9K3H6L6"/>
<accession>A0A9K3H6L6</accession>
<dbReference type="Proteomes" id="UP000215914">
    <property type="component" value="Unassembled WGS sequence"/>
</dbReference>
<evidence type="ECO:0000313" key="1">
    <source>
        <dbReference type="EMBL" id="KAF5769497.1"/>
    </source>
</evidence>
<proteinExistence type="predicted"/>
<comment type="caution">
    <text evidence="1">The sequence shown here is derived from an EMBL/GenBank/DDBJ whole genome shotgun (WGS) entry which is preliminary data.</text>
</comment>
<sequence length="65" mass="7676">MIPQVRANEWPQTLFYSKPFLSLVLSFDSHSVQEANTWKGSWSNDQVPGPIPRHSWYQMSLRVIW</sequence>
<name>A0A9K3H6L6_HELAN</name>